<accession>A0ABY1X1C7</accession>
<dbReference type="Gene3D" id="3.90.1200.10">
    <property type="match status" value="1"/>
</dbReference>
<dbReference type="RefSeq" id="WP_130763003.1">
    <property type="nucleotide sequence ID" value="NZ_SIOX01000007.1"/>
</dbReference>
<comment type="caution">
    <text evidence="2">The sequence shown here is derived from an EMBL/GenBank/DDBJ whole genome shotgun (WGS) entry which is preliminary data.</text>
</comment>
<keyword evidence="2" id="KW-0614">Plasmid</keyword>
<dbReference type="InterPro" id="IPR002575">
    <property type="entry name" value="Aminoglycoside_PTrfase"/>
</dbReference>
<evidence type="ECO:0000313" key="3">
    <source>
        <dbReference type="Proteomes" id="UP000291659"/>
    </source>
</evidence>
<reference evidence="2 3" key="1">
    <citation type="submission" date="2019-02" db="EMBL/GenBank/DDBJ databases">
        <title>The genomic architecture of introgression among sibling species of bacteria.</title>
        <authorList>
            <person name="Cavassim M.I.A."/>
            <person name="Moeskjaer S."/>
            <person name="Moslemi C."/>
            <person name="Fields B."/>
            <person name="Bachmann A."/>
            <person name="Vilhjalmsson B."/>
            <person name="Schierup M.H."/>
            <person name="Young J.P.W."/>
            <person name="Andersen S.U."/>
        </authorList>
    </citation>
    <scope>NUCLEOTIDE SEQUENCE [LARGE SCALE GENOMIC DNA]</scope>
    <source>
        <strain evidence="2 3">SM141A</strain>
        <plasmid evidence="2">pSM141A_Rh08</plasmid>
    </source>
</reference>
<feature type="domain" description="Aminoglycoside phosphotransferase" evidence="1">
    <location>
        <begin position="103"/>
        <end position="153"/>
    </location>
</feature>
<name>A0ABY1X1C7_9HYPH</name>
<proteinExistence type="predicted"/>
<dbReference type="Pfam" id="PF01636">
    <property type="entry name" value="APH"/>
    <property type="match status" value="1"/>
</dbReference>
<keyword evidence="3" id="KW-1185">Reference proteome</keyword>
<geneLocation type="plasmid" evidence="2">
    <name>pSM141A_Rh08</name>
</geneLocation>
<dbReference type="SUPFAM" id="SSF56112">
    <property type="entry name" value="Protein kinase-like (PK-like)"/>
    <property type="match status" value="1"/>
</dbReference>
<evidence type="ECO:0000259" key="1">
    <source>
        <dbReference type="Pfam" id="PF01636"/>
    </source>
</evidence>
<protein>
    <submittedName>
        <fullName evidence="2">Aminoglycoside phosphotransferase family protein</fullName>
    </submittedName>
</protein>
<evidence type="ECO:0000313" key="2">
    <source>
        <dbReference type="EMBL" id="TAX68273.1"/>
    </source>
</evidence>
<dbReference type="InterPro" id="IPR011009">
    <property type="entry name" value="Kinase-like_dom_sf"/>
</dbReference>
<sequence>MSELEVPFVGGRITAGVMRVGDTVRRPITADRSDVHDLLRHLEAIGFEGTPRLLGIDEHNREILSYLPGDVPRDLDHFSDVQLRSAAALLRRFHDATAYSLLARRQSAEVLCHNDWGPPNAVFHQGLPYGIIDFDTMVPGLRLWDLGYSAFAWLDLGNPDYTGAEQVRRLSVFSEAYGLSACSPAQIAAYAVARQTTLASSGRVKGKTEMADWAASAADWTIVNVTEKLLPTGYSIGTQL</sequence>
<dbReference type="EMBL" id="SIOX01000007">
    <property type="protein sequence ID" value="TAX68273.1"/>
    <property type="molecule type" value="Genomic_DNA"/>
</dbReference>
<gene>
    <name evidence="2" type="ORF">ELH98_29635</name>
</gene>
<organism evidence="2 3">
    <name type="scientific">Rhizobium ruizarguesonis</name>
    <dbReference type="NCBI Taxonomy" id="2081791"/>
    <lineage>
        <taxon>Bacteria</taxon>
        <taxon>Pseudomonadati</taxon>
        <taxon>Pseudomonadota</taxon>
        <taxon>Alphaproteobacteria</taxon>
        <taxon>Hyphomicrobiales</taxon>
        <taxon>Rhizobiaceae</taxon>
        <taxon>Rhizobium/Agrobacterium group</taxon>
        <taxon>Rhizobium</taxon>
    </lineage>
</organism>
<dbReference type="Proteomes" id="UP000291659">
    <property type="component" value="Unassembled WGS sequence"/>
</dbReference>